<dbReference type="Proteomes" id="UP000887575">
    <property type="component" value="Unassembled WGS sequence"/>
</dbReference>
<keyword evidence="1" id="KW-1185">Reference proteome</keyword>
<reference evidence="2" key="1">
    <citation type="submission" date="2024-02" db="UniProtKB">
        <authorList>
            <consortium name="WormBaseParasite"/>
        </authorList>
    </citation>
    <scope>IDENTIFICATION</scope>
</reference>
<protein>
    <submittedName>
        <fullName evidence="2">Uncharacterized protein</fullName>
    </submittedName>
</protein>
<accession>A0AAF3FNP5</accession>
<dbReference type="AlphaFoldDB" id="A0AAF3FNP5"/>
<proteinExistence type="predicted"/>
<name>A0AAF3FNP5_9BILA</name>
<evidence type="ECO:0000313" key="1">
    <source>
        <dbReference type="Proteomes" id="UP000887575"/>
    </source>
</evidence>
<organism evidence="1 2">
    <name type="scientific">Mesorhabditis belari</name>
    <dbReference type="NCBI Taxonomy" id="2138241"/>
    <lineage>
        <taxon>Eukaryota</taxon>
        <taxon>Metazoa</taxon>
        <taxon>Ecdysozoa</taxon>
        <taxon>Nematoda</taxon>
        <taxon>Chromadorea</taxon>
        <taxon>Rhabditida</taxon>
        <taxon>Rhabditina</taxon>
        <taxon>Rhabditomorpha</taxon>
        <taxon>Rhabditoidea</taxon>
        <taxon>Rhabditidae</taxon>
        <taxon>Mesorhabditinae</taxon>
        <taxon>Mesorhabditis</taxon>
    </lineage>
</organism>
<dbReference type="WBParaSite" id="MBELARI_LOCUS8809">
    <property type="protein sequence ID" value="MBELARI_LOCUS8809"/>
    <property type="gene ID" value="MBELARI_LOCUS8809"/>
</dbReference>
<sequence>MTSNVYLWIITGKVIGNATIDNPDFKLIESKIGIKLPTGNGIYQKSSPFFHERYLKVETCFNWDENYAGQVVHGVQCQTL</sequence>
<evidence type="ECO:0000313" key="2">
    <source>
        <dbReference type="WBParaSite" id="MBELARI_LOCUS8809"/>
    </source>
</evidence>